<proteinExistence type="predicted"/>
<accession>A0AAJ6CQ34</accession>
<gene>
    <name evidence="1" type="ORF">P5S46_22265</name>
</gene>
<dbReference type="RefSeq" id="WP_128344418.1">
    <property type="nucleotide sequence ID" value="NZ_CAWOMG010000210.1"/>
</dbReference>
<dbReference type="Proteomes" id="UP001218423">
    <property type="component" value="Plasmid pAC1520"/>
</dbReference>
<organism evidence="1 2">
    <name type="scientific">Aeromonas caviae</name>
    <name type="common">Aeromonas punctata</name>
    <dbReference type="NCBI Taxonomy" id="648"/>
    <lineage>
        <taxon>Bacteria</taxon>
        <taxon>Pseudomonadati</taxon>
        <taxon>Pseudomonadota</taxon>
        <taxon>Gammaproteobacteria</taxon>
        <taxon>Aeromonadales</taxon>
        <taxon>Aeromonadaceae</taxon>
        <taxon>Aeromonas</taxon>
    </lineage>
</organism>
<name>A0AAJ6CQ34_AERCA</name>
<dbReference type="EMBL" id="CP120943">
    <property type="protein sequence ID" value="WFG00222.1"/>
    <property type="molecule type" value="Genomic_DNA"/>
</dbReference>
<keyword evidence="1" id="KW-0614">Plasmid</keyword>
<dbReference type="AlphaFoldDB" id="A0AAJ6CQ34"/>
<sequence length="248" mass="27870">MGTFKQKGAFLSSLTTATAGGLISFYSTASNGADCVLAFAAMFRYYPAGINDFFRKLSMQSPLVEQSISRGEVGMSQTYSGTTTTTDSDADSKIRRRRYHIERLSHWISRLLSVDSGRWQPINGFERVFFCDRAVSRAFAYAEDELQNPGILFPSELNWLAEMEWLKIAYEDNDVHGACCLFMFYLDGTPFAMAFHLDPYIYQRLCDINPRYLTLGLNDESDNGNANAIRLVPIERGLIHTAAAVNRG</sequence>
<evidence type="ECO:0000313" key="1">
    <source>
        <dbReference type="EMBL" id="WFG00222.1"/>
    </source>
</evidence>
<reference evidence="1" key="1">
    <citation type="submission" date="2023-03" db="EMBL/GenBank/DDBJ databases">
        <title>Aeromonas caviae strain AC1520.</title>
        <authorList>
            <person name="Xie T."/>
            <person name="Zhang Q."/>
            <person name="Deng J."/>
            <person name="Li X."/>
        </authorList>
    </citation>
    <scope>NUCLEOTIDE SEQUENCE</scope>
    <source>
        <strain evidence="1">AC1520</strain>
        <plasmid evidence="1">pAC1520</plasmid>
    </source>
</reference>
<evidence type="ECO:0000313" key="2">
    <source>
        <dbReference type="Proteomes" id="UP001218423"/>
    </source>
</evidence>
<geneLocation type="plasmid" evidence="1 2">
    <name>pAC1520</name>
</geneLocation>
<protein>
    <submittedName>
        <fullName evidence="1">Uncharacterized protein</fullName>
    </submittedName>
</protein>